<keyword evidence="2" id="KW-0806">Transcription termination</keyword>
<keyword evidence="2" id="KW-0804">Transcription</keyword>
<dbReference type="Gene3D" id="1.25.70.10">
    <property type="entry name" value="Transcription termination factor 3, mitochondrial"/>
    <property type="match status" value="1"/>
</dbReference>
<keyword evidence="3" id="KW-0809">Transit peptide</keyword>
<sequence>METNVELLGEAGVPESFISYMLTRYPHSLQMKCDKFKRSVNGAIEMGFDPSRMMFIRAIHVLCEMSEQAWENRIKVYRSFGLSHAEILLAFRSHPFCMKLSEEKITRGMEFYVNEMSWNPANVAQTPVALFYNMERRIIPRCRVIKMLMEKGLVKKYSISNFLALTDPQFLKRFVHNYKNDLPEIMDVYRAGQAGFQDCEPVHPPAKGQVAVTVVGGDSELSALSHILRSWRSFRQPLVCPILSKAELVGSAAFLSQRFKV</sequence>
<evidence type="ECO:0000256" key="2">
    <source>
        <dbReference type="ARBA" id="ARBA00022472"/>
    </source>
</evidence>
<reference evidence="4" key="1">
    <citation type="submission" date="2023-05" db="EMBL/GenBank/DDBJ databases">
        <authorList>
            <person name="Huff M."/>
        </authorList>
    </citation>
    <scope>NUCLEOTIDE SEQUENCE</scope>
</reference>
<dbReference type="PANTHER" id="PTHR13068:SF133">
    <property type="entry name" value="MITOCHONDRIAL TRANSCRIPTION TERMINATION FACTOR FAMILY PROTEIN"/>
    <property type="match status" value="1"/>
</dbReference>
<evidence type="ECO:0000313" key="4">
    <source>
        <dbReference type="EMBL" id="CAI9761454.1"/>
    </source>
</evidence>
<name>A0AAD2DPE7_9LAMI</name>
<evidence type="ECO:0000256" key="1">
    <source>
        <dbReference type="ARBA" id="ARBA00007692"/>
    </source>
</evidence>
<keyword evidence="5" id="KW-1185">Reference proteome</keyword>
<dbReference type="FunFam" id="1.25.70.10:FF:000001">
    <property type="entry name" value="Mitochondrial transcription termination factor-like"/>
    <property type="match status" value="1"/>
</dbReference>
<dbReference type="GO" id="GO:0003676">
    <property type="term" value="F:nucleic acid binding"/>
    <property type="evidence" value="ECO:0007669"/>
    <property type="project" value="InterPro"/>
</dbReference>
<evidence type="ECO:0000313" key="5">
    <source>
        <dbReference type="Proteomes" id="UP000834106"/>
    </source>
</evidence>
<dbReference type="PANTHER" id="PTHR13068">
    <property type="entry name" value="CGI-12 PROTEIN-RELATED"/>
    <property type="match status" value="1"/>
</dbReference>
<dbReference type="Pfam" id="PF02536">
    <property type="entry name" value="mTERF"/>
    <property type="match status" value="1"/>
</dbReference>
<protein>
    <submittedName>
        <fullName evidence="4">Uncharacterized protein</fullName>
    </submittedName>
</protein>
<keyword evidence="2" id="KW-0805">Transcription regulation</keyword>
<dbReference type="InterPro" id="IPR003690">
    <property type="entry name" value="MTERF"/>
</dbReference>
<gene>
    <name evidence="4" type="ORF">FPE_LOCUS8884</name>
</gene>
<dbReference type="SMART" id="SM00733">
    <property type="entry name" value="Mterf"/>
    <property type="match status" value="4"/>
</dbReference>
<organism evidence="4 5">
    <name type="scientific">Fraxinus pennsylvanica</name>
    <dbReference type="NCBI Taxonomy" id="56036"/>
    <lineage>
        <taxon>Eukaryota</taxon>
        <taxon>Viridiplantae</taxon>
        <taxon>Streptophyta</taxon>
        <taxon>Embryophyta</taxon>
        <taxon>Tracheophyta</taxon>
        <taxon>Spermatophyta</taxon>
        <taxon>Magnoliopsida</taxon>
        <taxon>eudicotyledons</taxon>
        <taxon>Gunneridae</taxon>
        <taxon>Pentapetalae</taxon>
        <taxon>asterids</taxon>
        <taxon>lamiids</taxon>
        <taxon>Lamiales</taxon>
        <taxon>Oleaceae</taxon>
        <taxon>Oleeae</taxon>
        <taxon>Fraxinus</taxon>
    </lineage>
</organism>
<comment type="similarity">
    <text evidence="1">Belongs to the mTERF family.</text>
</comment>
<dbReference type="InterPro" id="IPR038538">
    <property type="entry name" value="MTERF_sf"/>
</dbReference>
<accession>A0AAD2DPE7</accession>
<evidence type="ECO:0000256" key="3">
    <source>
        <dbReference type="ARBA" id="ARBA00022946"/>
    </source>
</evidence>
<dbReference type="Proteomes" id="UP000834106">
    <property type="component" value="Chromosome 5"/>
</dbReference>
<dbReference type="EMBL" id="OU503040">
    <property type="protein sequence ID" value="CAI9761454.1"/>
    <property type="molecule type" value="Genomic_DNA"/>
</dbReference>
<dbReference type="GO" id="GO:0006353">
    <property type="term" value="P:DNA-templated transcription termination"/>
    <property type="evidence" value="ECO:0007669"/>
    <property type="project" value="UniProtKB-KW"/>
</dbReference>
<dbReference type="AlphaFoldDB" id="A0AAD2DPE7"/>
<proteinExistence type="inferred from homology"/>